<feature type="transmembrane region" description="Helical" evidence="1">
    <location>
        <begin position="89"/>
        <end position="110"/>
    </location>
</feature>
<evidence type="ECO:0000259" key="2">
    <source>
        <dbReference type="SMART" id="SM00014"/>
    </source>
</evidence>
<sequence length="222" mass="24981">MIISVENKQRRRAVFATLLFIILAVLVGTNASFPSQMDESVRFFMTGIQTNYGDAVMSAANFLGSPVMCLIYAVLLAAVLLLANLKLPAIWVVLTSFGGLAFTQLLKIIVHRERPIGHLLTDTGYSFPSLHVASIWIIIFIMFILVTPNINSAIIRIFIKWVLITLALMDMMARIYFSAHYISDTIAAFFLAYAWVVLCASLYPAVATYLQRRFWLFKDQEA</sequence>
<name>A0A3F3GXP9_9LACO</name>
<keyword evidence="1" id="KW-0472">Membrane</keyword>
<dbReference type="Proteomes" id="UP000061227">
    <property type="component" value="Unassembled WGS sequence"/>
</dbReference>
<gene>
    <name evidence="3" type="primary">pgpB2</name>
    <name evidence="3" type="ORF">FPFC_031080</name>
</gene>
<evidence type="ECO:0000256" key="1">
    <source>
        <dbReference type="SAM" id="Phobius"/>
    </source>
</evidence>
<feature type="transmembrane region" description="Helical" evidence="1">
    <location>
        <begin position="189"/>
        <end position="210"/>
    </location>
</feature>
<dbReference type="Gene3D" id="1.20.144.10">
    <property type="entry name" value="Phosphatidic acid phosphatase type 2/haloperoxidase"/>
    <property type="match status" value="2"/>
</dbReference>
<dbReference type="InterPro" id="IPR036938">
    <property type="entry name" value="PAP2/HPO_sf"/>
</dbReference>
<proteinExistence type="predicted"/>
<feature type="transmembrane region" description="Helical" evidence="1">
    <location>
        <begin position="55"/>
        <end position="82"/>
    </location>
</feature>
<feature type="domain" description="Phosphatidic acid phosphatase type 2/haloperoxidase" evidence="2">
    <location>
        <begin position="85"/>
        <end position="200"/>
    </location>
</feature>
<dbReference type="STRING" id="220714.SAMN05660469_1243"/>
<dbReference type="OrthoDB" id="9789113at2"/>
<evidence type="ECO:0000313" key="4">
    <source>
        <dbReference type="Proteomes" id="UP000061227"/>
    </source>
</evidence>
<reference evidence="3 4" key="1">
    <citation type="journal article" date="2015" name="BMC Genomics">
        <title>Comparative genomics of Fructobacillus spp. and Leuconostoc spp. reveals niche-specific evolution of Fructobacillus spp.</title>
        <authorList>
            <person name="Endo A."/>
            <person name="Tanizawa Y."/>
            <person name="Tanaka N."/>
            <person name="Maeno S."/>
            <person name="Kumar H."/>
            <person name="Shiwa Y."/>
            <person name="Okada S."/>
            <person name="Yoshikawa H."/>
            <person name="Dicks L."/>
            <person name="Nakagawa J."/>
            <person name="Arita M."/>
        </authorList>
    </citation>
    <scope>NUCLEOTIDE SEQUENCE [LARGE SCALE GENOMIC DNA]</scope>
    <source>
        <strain evidence="3 4">DSM 15468</strain>
    </source>
</reference>
<dbReference type="InterPro" id="IPR000326">
    <property type="entry name" value="PAP2/HPO"/>
</dbReference>
<organism evidence="3 4">
    <name type="scientific">Fructobacillus pseudoficulneus</name>
    <dbReference type="NCBI Taxonomy" id="220714"/>
    <lineage>
        <taxon>Bacteria</taxon>
        <taxon>Bacillati</taxon>
        <taxon>Bacillota</taxon>
        <taxon>Bacilli</taxon>
        <taxon>Lactobacillales</taxon>
        <taxon>Lactobacillaceae</taxon>
        <taxon>Fructobacillus</taxon>
    </lineage>
</organism>
<dbReference type="EMBL" id="DF968065">
    <property type="protein sequence ID" value="GAP02927.1"/>
    <property type="molecule type" value="Genomic_DNA"/>
</dbReference>
<dbReference type="RefSeq" id="WP_059378079.1">
    <property type="nucleotide sequence ID" value="NZ_DF968065.1"/>
</dbReference>
<accession>A0A3F3GXP9</accession>
<dbReference type="SUPFAM" id="SSF48317">
    <property type="entry name" value="Acid phosphatase/Vanadium-dependent haloperoxidase"/>
    <property type="match status" value="1"/>
</dbReference>
<protein>
    <submittedName>
        <fullName evidence="3">Membrane-associated phospholipid phosphatase</fullName>
    </submittedName>
</protein>
<keyword evidence="1" id="KW-1133">Transmembrane helix</keyword>
<keyword evidence="1" id="KW-0812">Transmembrane</keyword>
<keyword evidence="4" id="KW-1185">Reference proteome</keyword>
<dbReference type="SMART" id="SM00014">
    <property type="entry name" value="acidPPc"/>
    <property type="match status" value="1"/>
</dbReference>
<feature type="transmembrane region" description="Helical" evidence="1">
    <location>
        <begin position="130"/>
        <end position="150"/>
    </location>
</feature>
<dbReference type="CDD" id="cd03392">
    <property type="entry name" value="PAP2_like_2"/>
    <property type="match status" value="1"/>
</dbReference>
<dbReference type="PANTHER" id="PTHR14969:SF13">
    <property type="entry name" value="AT30094P"/>
    <property type="match status" value="1"/>
</dbReference>
<feature type="transmembrane region" description="Helical" evidence="1">
    <location>
        <begin position="157"/>
        <end position="177"/>
    </location>
</feature>
<dbReference type="AlphaFoldDB" id="A0A3F3GXP9"/>
<evidence type="ECO:0000313" key="3">
    <source>
        <dbReference type="EMBL" id="GAP02927.1"/>
    </source>
</evidence>
<dbReference type="PANTHER" id="PTHR14969">
    <property type="entry name" value="SPHINGOSINE-1-PHOSPHATE PHOSPHOHYDROLASE"/>
    <property type="match status" value="1"/>
</dbReference>
<dbReference type="Pfam" id="PF01569">
    <property type="entry name" value="PAP2"/>
    <property type="match status" value="1"/>
</dbReference>